<evidence type="ECO:0000313" key="2">
    <source>
        <dbReference type="Proteomes" id="UP000829364"/>
    </source>
</evidence>
<dbReference type="OrthoDB" id="3012298at2759"/>
<sequence>MRRVWPREKVERFEEVIHIETNSESICIGRAGGDNHAELEGIEYCGTHGGKLHLFITLAPVASALLGGANLSGFSYEVLENKIGSDISFYNVQFYNGFGSMSNVQDYKTIAAKVDHSKVVAGLLTSQTKGTGWLPFAEMSRTIHSLRDEYVRFGGVAGWEYSDSQPGGQARPWEWVQSMTTLLRPHGVGMV</sequence>
<evidence type="ECO:0008006" key="3">
    <source>
        <dbReference type="Google" id="ProtNLM"/>
    </source>
</evidence>
<name>A0A9Q8QDF0_9HYPO</name>
<protein>
    <recommendedName>
        <fullName evidence="3">Chitinase</fullName>
    </recommendedName>
</protein>
<dbReference type="AlphaFoldDB" id="A0A9Q8QDF0"/>
<reference evidence="1" key="1">
    <citation type="submission" date="2021-11" db="EMBL/GenBank/DDBJ databases">
        <title>Purpureocillium_takamizusanense_genome.</title>
        <authorList>
            <person name="Nguyen N.-H."/>
        </authorList>
    </citation>
    <scope>NUCLEOTIDE SEQUENCE</scope>
    <source>
        <strain evidence="1">PT3</strain>
    </source>
</reference>
<dbReference type="KEGG" id="ptkz:JDV02_003116"/>
<proteinExistence type="predicted"/>
<accession>A0A9Q8QDF0</accession>
<dbReference type="EMBL" id="CP086355">
    <property type="protein sequence ID" value="UNI16702.1"/>
    <property type="molecule type" value="Genomic_DNA"/>
</dbReference>
<dbReference type="RefSeq" id="XP_047840183.1">
    <property type="nucleotide sequence ID" value="XM_047984209.1"/>
</dbReference>
<dbReference type="SUPFAM" id="SSF51445">
    <property type="entry name" value="(Trans)glycosidases"/>
    <property type="match status" value="1"/>
</dbReference>
<gene>
    <name evidence="1" type="ORF">JDV02_003116</name>
</gene>
<organism evidence="1 2">
    <name type="scientific">Purpureocillium takamizusanense</name>
    <dbReference type="NCBI Taxonomy" id="2060973"/>
    <lineage>
        <taxon>Eukaryota</taxon>
        <taxon>Fungi</taxon>
        <taxon>Dikarya</taxon>
        <taxon>Ascomycota</taxon>
        <taxon>Pezizomycotina</taxon>
        <taxon>Sordariomycetes</taxon>
        <taxon>Hypocreomycetidae</taxon>
        <taxon>Hypocreales</taxon>
        <taxon>Ophiocordycipitaceae</taxon>
        <taxon>Purpureocillium</taxon>
    </lineage>
</organism>
<keyword evidence="2" id="KW-1185">Reference proteome</keyword>
<evidence type="ECO:0000313" key="1">
    <source>
        <dbReference type="EMBL" id="UNI16702.1"/>
    </source>
</evidence>
<dbReference type="InterPro" id="IPR017853">
    <property type="entry name" value="GH"/>
</dbReference>
<dbReference type="GeneID" id="72065076"/>
<dbReference type="Proteomes" id="UP000829364">
    <property type="component" value="Chromosome 2"/>
</dbReference>
<dbReference type="Gene3D" id="3.20.20.80">
    <property type="entry name" value="Glycosidases"/>
    <property type="match status" value="1"/>
</dbReference>